<dbReference type="EMBL" id="CP013987">
    <property type="protein sequence ID" value="ALZ85008.1"/>
    <property type="molecule type" value="Genomic_DNA"/>
</dbReference>
<dbReference type="NCBIfam" id="NF004224">
    <property type="entry name" value="PRK05671.1"/>
    <property type="match status" value="1"/>
</dbReference>
<dbReference type="CDD" id="cd17894">
    <property type="entry name" value="ASADH_USG1_N"/>
    <property type="match status" value="1"/>
</dbReference>
<dbReference type="InterPro" id="IPR012280">
    <property type="entry name" value="Semialdhyde_DH_dimer_dom"/>
</dbReference>
<dbReference type="SMART" id="SM00859">
    <property type="entry name" value="Semialdhyde_dh"/>
    <property type="match status" value="1"/>
</dbReference>
<dbReference type="Proteomes" id="UP000064137">
    <property type="component" value="Chromosome"/>
</dbReference>
<dbReference type="Pfam" id="PF02774">
    <property type="entry name" value="Semialdhyde_dhC"/>
    <property type="match status" value="1"/>
</dbReference>
<reference evidence="3 4" key="1">
    <citation type="submission" date="2016-01" db="EMBL/GenBank/DDBJ databases">
        <title>Annotation of Pseudomonas oryzihabitans USDA-ARS-USMARC-56511.</title>
        <authorList>
            <person name="Harhay G.P."/>
            <person name="Harhay D.M."/>
            <person name="Smith T.P.L."/>
            <person name="Bono J.L."/>
            <person name="Heaton M.P."/>
            <person name="Clawson M.L."/>
            <person name="Chitko-Mckown C.G."/>
            <person name="Capik S.F."/>
            <person name="DeDonder K.D."/>
            <person name="Apley M.D."/>
            <person name="Lubbers B.V."/>
            <person name="White B.J."/>
            <person name="Larson R.L."/>
        </authorList>
    </citation>
    <scope>NUCLEOTIDE SEQUENCE [LARGE SCALE GENOMIC DNA]</scope>
    <source>
        <strain evidence="3 4">USDA-ARS-USMARC-56511</strain>
    </source>
</reference>
<dbReference type="Gene3D" id="3.30.360.10">
    <property type="entry name" value="Dihydrodipicolinate Reductase, domain 2"/>
    <property type="match status" value="1"/>
</dbReference>
<dbReference type="CDD" id="cd18129">
    <property type="entry name" value="ASADH_C_USG1_like"/>
    <property type="match status" value="1"/>
</dbReference>
<dbReference type="SUPFAM" id="SSF51735">
    <property type="entry name" value="NAD(P)-binding Rossmann-fold domains"/>
    <property type="match status" value="1"/>
</dbReference>
<dbReference type="InterPro" id="IPR000534">
    <property type="entry name" value="Semialdehyde_DH_NAD-bd"/>
</dbReference>
<dbReference type="InterPro" id="IPR036291">
    <property type="entry name" value="NAD(P)-bd_dom_sf"/>
</dbReference>
<evidence type="ECO:0000256" key="1">
    <source>
        <dbReference type="ARBA" id="ARBA00010584"/>
    </source>
</evidence>
<proteinExistence type="inferred from homology"/>
<accession>A0A0U4VP46</accession>
<dbReference type="SUPFAM" id="SSF55347">
    <property type="entry name" value="Glyceraldehyde-3-phosphate dehydrogenase-like, C-terminal domain"/>
    <property type="match status" value="1"/>
</dbReference>
<dbReference type="Pfam" id="PF01118">
    <property type="entry name" value="Semialdhyde_dh"/>
    <property type="match status" value="1"/>
</dbReference>
<dbReference type="PANTHER" id="PTHR46278">
    <property type="entry name" value="DEHYDROGENASE, PUTATIVE-RELATED"/>
    <property type="match status" value="1"/>
</dbReference>
<dbReference type="GO" id="GO:0051287">
    <property type="term" value="F:NAD binding"/>
    <property type="evidence" value="ECO:0007669"/>
    <property type="project" value="InterPro"/>
</dbReference>
<gene>
    <name evidence="3" type="ORF">APT59_12715</name>
</gene>
<dbReference type="AlphaFoldDB" id="A0A0U4VP46"/>
<protein>
    <submittedName>
        <fullName evidence="3">Aspartate-semialdehyde dehydrogenase</fullName>
    </submittedName>
</protein>
<dbReference type="GO" id="GO:0016620">
    <property type="term" value="F:oxidoreductase activity, acting on the aldehyde or oxo group of donors, NAD or NADP as acceptor"/>
    <property type="evidence" value="ECO:0007669"/>
    <property type="project" value="InterPro"/>
</dbReference>
<feature type="domain" description="Semialdehyde dehydrogenase NAD-binding" evidence="2">
    <location>
        <begin position="5"/>
        <end position="116"/>
    </location>
</feature>
<dbReference type="KEGG" id="por:APT59_12715"/>
<comment type="similarity">
    <text evidence="1">Belongs to the aspartate-semialdehyde dehydrogenase family.</text>
</comment>
<evidence type="ECO:0000259" key="2">
    <source>
        <dbReference type="SMART" id="SM00859"/>
    </source>
</evidence>
<sequence>MTARDIALIGATSAYGEAIRELLDERDVPLGRLHLLASGESAGQNLPFRGSNLRVAGLEGFDFAQVGLVILAVPAAVVETLRPQLTAAGCAVLDLSGASAAASVLPRINGETLDSLPAAAWLGVPLAAAQAAASVAAVLARFNTLSDASLTACLAASGAGRGGVEELARQATELLNGRPVEARLFEGQLAFNLLGRTGAPAVGGYTAQEHRLLDECQQVLGETLPVLDVTAVQAPVFFGDSLALSLRGREAWQLEQVLEALGDEPGLALDEDVDCPSAVGDALGREEVLVGRVRLHPRDARRLECWLVADNVRLSALTAVQLAELLLKQSA</sequence>
<dbReference type="PANTHER" id="PTHR46278:SF2">
    <property type="entry name" value="ASPARTATE-SEMIALDEHYDE DEHYDROGENASE"/>
    <property type="match status" value="1"/>
</dbReference>
<dbReference type="Gene3D" id="3.40.50.720">
    <property type="entry name" value="NAD(P)-binding Rossmann-like Domain"/>
    <property type="match status" value="1"/>
</dbReference>
<organism evidence="3 4">
    <name type="scientific">Pseudomonas oryzihabitans</name>
    <dbReference type="NCBI Taxonomy" id="47885"/>
    <lineage>
        <taxon>Bacteria</taxon>
        <taxon>Pseudomonadati</taxon>
        <taxon>Pseudomonadota</taxon>
        <taxon>Gammaproteobacteria</taxon>
        <taxon>Pseudomonadales</taxon>
        <taxon>Pseudomonadaceae</taxon>
        <taxon>Pseudomonas</taxon>
    </lineage>
</organism>
<evidence type="ECO:0000313" key="4">
    <source>
        <dbReference type="Proteomes" id="UP000064137"/>
    </source>
</evidence>
<dbReference type="RefSeq" id="WP_059315182.1">
    <property type="nucleotide sequence ID" value="NZ_CP013987.1"/>
</dbReference>
<name>A0A0U4VP46_9PSED</name>
<dbReference type="PIRSF" id="PIRSF000148">
    <property type="entry name" value="ASA_dh"/>
    <property type="match status" value="1"/>
</dbReference>
<dbReference type="OrthoDB" id="9805684at2"/>
<dbReference type="GO" id="GO:0008652">
    <property type="term" value="P:amino acid biosynthetic process"/>
    <property type="evidence" value="ECO:0007669"/>
    <property type="project" value="InterPro"/>
</dbReference>
<dbReference type="GO" id="GO:0046983">
    <property type="term" value="F:protein dimerization activity"/>
    <property type="evidence" value="ECO:0007669"/>
    <property type="project" value="InterPro"/>
</dbReference>
<evidence type="ECO:0000313" key="3">
    <source>
        <dbReference type="EMBL" id="ALZ85008.1"/>
    </source>
</evidence>